<feature type="compositionally biased region" description="Low complexity" evidence="1">
    <location>
        <begin position="68"/>
        <end position="80"/>
    </location>
</feature>
<dbReference type="EMBL" id="JABCIY010000148">
    <property type="protein sequence ID" value="KAF7192352.1"/>
    <property type="molecule type" value="Genomic_DNA"/>
</dbReference>
<name>A0A8H6RKP2_9PEZI</name>
<reference evidence="3" key="1">
    <citation type="submission" date="2020-04" db="EMBL/GenBank/DDBJ databases">
        <title>Draft genome resource of the tomato pathogen Pseudocercospora fuligena.</title>
        <authorList>
            <person name="Zaccaron A."/>
        </authorList>
    </citation>
    <scope>NUCLEOTIDE SEQUENCE</scope>
    <source>
        <strain evidence="3">PF001</strain>
    </source>
</reference>
<dbReference type="InterPro" id="IPR051678">
    <property type="entry name" value="AGP_Transferase"/>
</dbReference>
<dbReference type="InterPro" id="IPR011009">
    <property type="entry name" value="Kinase-like_dom_sf"/>
</dbReference>
<feature type="compositionally biased region" description="Basic and acidic residues" evidence="1">
    <location>
        <begin position="92"/>
        <end position="102"/>
    </location>
</feature>
<feature type="compositionally biased region" description="Polar residues" evidence="1">
    <location>
        <begin position="44"/>
        <end position="55"/>
    </location>
</feature>
<feature type="region of interest" description="Disordered" evidence="1">
    <location>
        <begin position="40"/>
        <end position="114"/>
    </location>
</feature>
<feature type="compositionally biased region" description="Low complexity" evidence="1">
    <location>
        <begin position="103"/>
        <end position="113"/>
    </location>
</feature>
<feature type="domain" description="Aminoglycoside phosphotransferase" evidence="2">
    <location>
        <begin position="163"/>
        <end position="377"/>
    </location>
</feature>
<dbReference type="Gene3D" id="3.30.200.20">
    <property type="entry name" value="Phosphorylase Kinase, domain 1"/>
    <property type="match status" value="1"/>
</dbReference>
<accession>A0A8H6RKP2</accession>
<keyword evidence="4" id="KW-1185">Reference proteome</keyword>
<dbReference type="InterPro" id="IPR002575">
    <property type="entry name" value="Aminoglycoside_PTrfase"/>
</dbReference>
<gene>
    <name evidence="3" type="ORF">HII31_06384</name>
</gene>
<feature type="region of interest" description="Disordered" evidence="1">
    <location>
        <begin position="872"/>
        <end position="909"/>
    </location>
</feature>
<feature type="compositionally biased region" description="Low complexity" evidence="1">
    <location>
        <begin position="893"/>
        <end position="903"/>
    </location>
</feature>
<dbReference type="SUPFAM" id="SSF56112">
    <property type="entry name" value="Protein kinase-like (PK-like)"/>
    <property type="match status" value="2"/>
</dbReference>
<proteinExistence type="predicted"/>
<protein>
    <submittedName>
        <fullName evidence="3">Altered inheritance of mitochondria protein 9, mitochondrial</fullName>
    </submittedName>
</protein>
<dbReference type="PANTHER" id="PTHR21310">
    <property type="entry name" value="AMINOGLYCOSIDE PHOSPHOTRANSFERASE-RELATED-RELATED"/>
    <property type="match status" value="1"/>
</dbReference>
<dbReference type="Proteomes" id="UP000660729">
    <property type="component" value="Unassembled WGS sequence"/>
</dbReference>
<evidence type="ECO:0000313" key="4">
    <source>
        <dbReference type="Proteomes" id="UP000660729"/>
    </source>
</evidence>
<organism evidence="3 4">
    <name type="scientific">Pseudocercospora fuligena</name>
    <dbReference type="NCBI Taxonomy" id="685502"/>
    <lineage>
        <taxon>Eukaryota</taxon>
        <taxon>Fungi</taxon>
        <taxon>Dikarya</taxon>
        <taxon>Ascomycota</taxon>
        <taxon>Pezizomycotina</taxon>
        <taxon>Dothideomycetes</taxon>
        <taxon>Dothideomycetidae</taxon>
        <taxon>Mycosphaerellales</taxon>
        <taxon>Mycosphaerellaceae</taxon>
        <taxon>Pseudocercospora</taxon>
    </lineage>
</organism>
<dbReference type="Pfam" id="PF01636">
    <property type="entry name" value="APH"/>
    <property type="match status" value="2"/>
</dbReference>
<evidence type="ECO:0000313" key="3">
    <source>
        <dbReference type="EMBL" id="KAF7192352.1"/>
    </source>
</evidence>
<feature type="domain" description="Aminoglycoside phosphotransferase" evidence="2">
    <location>
        <begin position="600"/>
        <end position="778"/>
    </location>
</feature>
<dbReference type="OrthoDB" id="2906425at2759"/>
<evidence type="ECO:0000259" key="2">
    <source>
        <dbReference type="Pfam" id="PF01636"/>
    </source>
</evidence>
<dbReference type="PANTHER" id="PTHR21310:SF13">
    <property type="entry name" value="AMINOGLYCOSIDE PHOSPHOTRANSFERASE DOMAIN-CONTAINING PROTEIN"/>
    <property type="match status" value="1"/>
</dbReference>
<comment type="caution">
    <text evidence="3">The sequence shown here is derived from an EMBL/GenBank/DDBJ whole genome shotgun (WGS) entry which is preliminary data.</text>
</comment>
<dbReference type="AlphaFoldDB" id="A0A8H6RKP2"/>
<sequence>MHHTYTFTACLDFERYTNIIPGSNSIQAQMDPAALDQGIESPLKSDTLNSSTEAQIDSVVFDRRLESPPESDTSSRSSGSKEGDELEGSDIVSRREQDDESRSQSNSSRSWNTTEDEYPALNLNYDALKHIAECFLPGEHGKVINITELKSGSYHEIRVLHFGDGWSCIARFKRNKQHLLYSESEYATMEYVRKHTNIPVPEVYFVNHNDNHVVGAEFAVMEYLPGQSLAVQRAYEMPFEHKKAVLEQLADVYVQLSKLKFDVVGSLTATGIGPIQDREYGEDSSGQGPYSSFEQYMYNVMYLDRENAEILDPHRAPIKQAVADLFESGNHHLLDPPFRLMHGDLDLQNILFSTSDDGSPPKLTGVIDWDGSMTFPLYYLFEYPIFIQDCNWYKDSWEENKTLRKLFLKRVAQSFPKGSQDRADARAAFRKTHLLGNFFTVFPRLWPDVEGQERALKYFFQDREWSKHGNPSLTSRLIRPKKKSTPEISSLHACEAEQSSASLDNHEQDELESDPWGDWELPPLDLSYEALKHIATSFVGHGNCIAVTHLGRGAYHEIKKLEFEDGFSCIGRFTRDRKEPLGIIESTTATSDFVRVRTNIPVPETYHTDTNPNNVVGASYVLMEMMPGRPLSQLWKKLSTEQKRGVLEQVAGVTAQLMKLNFDKIGSLTHGGHVGPLQNLGYSKHEAGRGPFANLADWASSFLHPHEEKSKEFLNALNQAEGIIHAYLEQQGQKQILQAPYHLIHDDFNMQNMLFTWSDSADAPQLSGLIDWDYSYTGALFQMLEYPYFIRDHEGEEHFFEENATLRELFLKTLTTHFATDPDEQRKIQECFQWKEYTLKAFRTMLTSRPSDGADLELRFAKAYVDANTPGTAAYNRHHHDGQGPDQDDDSKGSSGSSVSSGYESDDESIKPCACGIWRAIRWRFRD</sequence>
<dbReference type="Gene3D" id="3.90.1200.10">
    <property type="match status" value="2"/>
</dbReference>
<evidence type="ECO:0000256" key="1">
    <source>
        <dbReference type="SAM" id="MobiDB-lite"/>
    </source>
</evidence>